<dbReference type="PANTHER" id="PTHR10188:SF41">
    <property type="entry name" value="ISOASPARTYL PEPTIDASE_L-ASPARAGINASE"/>
    <property type="match status" value="1"/>
</dbReference>
<reference evidence="5" key="2">
    <citation type="submission" date="2025-09" db="UniProtKB">
        <authorList>
            <consortium name="Ensembl"/>
        </authorList>
    </citation>
    <scope>IDENTIFICATION</scope>
</reference>
<dbReference type="GO" id="GO:0005737">
    <property type="term" value="C:cytoplasm"/>
    <property type="evidence" value="ECO:0007669"/>
    <property type="project" value="TreeGrafter"/>
</dbReference>
<dbReference type="Ensembl" id="ENSANAT00000042383.1">
    <property type="protein sequence ID" value="ENSANAP00000024464.1"/>
    <property type="gene ID" value="ENSANAG00000029965.1"/>
</dbReference>
<dbReference type="AlphaFoldDB" id="A0A2K5DU43"/>
<dbReference type="SUPFAM" id="SSF56235">
    <property type="entry name" value="N-terminal nucleophile aminohydrolases (Ntn hydrolases)"/>
    <property type="match status" value="1"/>
</dbReference>
<keyword evidence="4" id="KW-0175">Coiled coil</keyword>
<dbReference type="STRING" id="37293.ENSANAP00000024464"/>
<evidence type="ECO:0000313" key="6">
    <source>
        <dbReference type="Proteomes" id="UP000233020"/>
    </source>
</evidence>
<dbReference type="GO" id="GO:0033345">
    <property type="term" value="P:L-asparagine catabolic process via L-aspartate"/>
    <property type="evidence" value="ECO:0007669"/>
    <property type="project" value="TreeGrafter"/>
</dbReference>
<evidence type="ECO:0000313" key="5">
    <source>
        <dbReference type="Ensembl" id="ENSANAP00000024464.1"/>
    </source>
</evidence>
<comment type="similarity">
    <text evidence="1">Belongs to the Ntn-hydrolase family.</text>
</comment>
<dbReference type="GO" id="GO:0016787">
    <property type="term" value="F:hydrolase activity"/>
    <property type="evidence" value="ECO:0007669"/>
    <property type="project" value="InterPro"/>
</dbReference>
<sequence>MGVPEIPAEKLITERNKKRLEKEKHEKDAQKTDCQKNLGTVGAVALDCKGNVAYATSTGGIVNKMVGRVGDSPCVGRTKGWLLPLLLSSILRLSSFPIPCPLSLSCCVPFLLLVQLQDVWE</sequence>
<name>A0A2K5DU43_AOTNA</name>
<evidence type="ECO:0000256" key="3">
    <source>
        <dbReference type="PIRSR" id="PIRSR600246-3"/>
    </source>
</evidence>
<accession>A0A2K5DU43</accession>
<keyword evidence="6" id="KW-1185">Reference proteome</keyword>
<feature type="site" description="Cleavage; by autolysis" evidence="3">
    <location>
        <begin position="39"/>
        <end position="40"/>
    </location>
</feature>
<evidence type="ECO:0000256" key="4">
    <source>
        <dbReference type="SAM" id="Coils"/>
    </source>
</evidence>
<dbReference type="PANTHER" id="PTHR10188">
    <property type="entry name" value="L-ASPARAGINASE"/>
    <property type="match status" value="1"/>
</dbReference>
<dbReference type="Gene3D" id="3.60.20.30">
    <property type="entry name" value="(Glycosyl)asparaginase"/>
    <property type="match status" value="1"/>
</dbReference>
<evidence type="ECO:0000256" key="1">
    <source>
        <dbReference type="ARBA" id="ARBA00010872"/>
    </source>
</evidence>
<dbReference type="InterPro" id="IPR000246">
    <property type="entry name" value="Peptidase_T2"/>
</dbReference>
<proteinExistence type="inferred from homology"/>
<dbReference type="Proteomes" id="UP000233020">
    <property type="component" value="Unplaced"/>
</dbReference>
<protein>
    <submittedName>
        <fullName evidence="5">Uncharacterized protein</fullName>
    </submittedName>
</protein>
<evidence type="ECO:0000256" key="2">
    <source>
        <dbReference type="PIRSR" id="PIRSR600246-1"/>
    </source>
</evidence>
<feature type="coiled-coil region" evidence="4">
    <location>
        <begin position="8"/>
        <end position="37"/>
    </location>
</feature>
<dbReference type="GeneTree" id="ENSGT00950000183045"/>
<feature type="active site" description="Nucleophile" evidence="2">
    <location>
        <position position="40"/>
    </location>
</feature>
<reference evidence="5" key="1">
    <citation type="submission" date="2025-08" db="UniProtKB">
        <authorList>
            <consortium name="Ensembl"/>
        </authorList>
    </citation>
    <scope>IDENTIFICATION</scope>
</reference>
<dbReference type="InterPro" id="IPR029055">
    <property type="entry name" value="Ntn_hydrolases_N"/>
</dbReference>
<organism evidence="5 6">
    <name type="scientific">Aotus nancymaae</name>
    <name type="common">Ma's night monkey</name>
    <dbReference type="NCBI Taxonomy" id="37293"/>
    <lineage>
        <taxon>Eukaryota</taxon>
        <taxon>Metazoa</taxon>
        <taxon>Chordata</taxon>
        <taxon>Craniata</taxon>
        <taxon>Vertebrata</taxon>
        <taxon>Euteleostomi</taxon>
        <taxon>Mammalia</taxon>
        <taxon>Eutheria</taxon>
        <taxon>Euarchontoglires</taxon>
        <taxon>Primates</taxon>
        <taxon>Haplorrhini</taxon>
        <taxon>Platyrrhini</taxon>
        <taxon>Aotidae</taxon>
        <taxon>Aotus</taxon>
    </lineage>
</organism>
<dbReference type="Pfam" id="PF01112">
    <property type="entry name" value="Asparaginase_2"/>
    <property type="match status" value="1"/>
</dbReference>